<dbReference type="FunFam" id="3.30.70.330:FF:000235">
    <property type="entry name" value="Eukaryotic translation initiation factor 3 subunit B"/>
    <property type="match status" value="1"/>
</dbReference>
<comment type="caution">
    <text evidence="9">The sequence shown here is derived from an EMBL/GenBank/DDBJ whole genome shotgun (WGS) entry which is preliminary data.</text>
</comment>
<dbReference type="InterPro" id="IPR011400">
    <property type="entry name" value="EIF3B"/>
</dbReference>
<dbReference type="Pfam" id="PF08662">
    <property type="entry name" value="eIF2A"/>
    <property type="match status" value="1"/>
</dbReference>
<evidence type="ECO:0000256" key="1">
    <source>
        <dbReference type="ARBA" id="ARBA00004496"/>
    </source>
</evidence>
<dbReference type="FunFam" id="2.130.10.10:FF:000286">
    <property type="entry name" value="Eukaryotic translation initiation factor 3 subunit B"/>
    <property type="match status" value="1"/>
</dbReference>
<evidence type="ECO:0000313" key="9">
    <source>
        <dbReference type="EMBL" id="KAK9824494.1"/>
    </source>
</evidence>
<evidence type="ECO:0000256" key="3">
    <source>
        <dbReference type="ARBA" id="ARBA00022540"/>
    </source>
</evidence>
<evidence type="ECO:0000256" key="6">
    <source>
        <dbReference type="HAMAP-Rule" id="MF_03001"/>
    </source>
</evidence>
<keyword evidence="3 6" id="KW-0396">Initiation factor</keyword>
<dbReference type="GO" id="GO:0003723">
    <property type="term" value="F:RNA binding"/>
    <property type="evidence" value="ECO:0007669"/>
    <property type="project" value="UniProtKB-UniRule"/>
</dbReference>
<dbReference type="GO" id="GO:0016282">
    <property type="term" value="C:eukaryotic 43S preinitiation complex"/>
    <property type="evidence" value="ECO:0007669"/>
    <property type="project" value="UniProtKB-UniRule"/>
</dbReference>
<accession>A0AAW1QSP4</accession>
<dbReference type="SMART" id="SM00360">
    <property type="entry name" value="RRM"/>
    <property type="match status" value="1"/>
</dbReference>
<comment type="subunit">
    <text evidence="6 7">Component of the eukaryotic translation initiation factor 3 (eIF-3) complex.</text>
</comment>
<keyword evidence="2 6" id="KW-0963">Cytoplasm</keyword>
<dbReference type="GO" id="GO:0031369">
    <property type="term" value="F:translation initiation factor binding"/>
    <property type="evidence" value="ECO:0007669"/>
    <property type="project" value="InterPro"/>
</dbReference>
<evidence type="ECO:0000256" key="5">
    <source>
        <dbReference type="ARBA" id="ARBA00022917"/>
    </source>
</evidence>
<dbReference type="GO" id="GO:0003743">
    <property type="term" value="F:translation initiation factor activity"/>
    <property type="evidence" value="ECO:0007669"/>
    <property type="project" value="UniProtKB-UniRule"/>
</dbReference>
<dbReference type="CDD" id="cd12278">
    <property type="entry name" value="RRM_eIF3B"/>
    <property type="match status" value="1"/>
</dbReference>
<keyword evidence="10" id="KW-1185">Reference proteome</keyword>
<dbReference type="PANTHER" id="PTHR14068">
    <property type="entry name" value="EUKARYOTIC TRANSLATION INITIATION FACTOR 3 EIF3 -RELATED"/>
    <property type="match status" value="1"/>
</dbReference>
<evidence type="ECO:0000256" key="7">
    <source>
        <dbReference type="PIRNR" id="PIRNR036424"/>
    </source>
</evidence>
<name>A0AAW1QSP4_9CHLO</name>
<comment type="similarity">
    <text evidence="6 7">Belongs to the eIF-3 subunit B family.</text>
</comment>
<dbReference type="Proteomes" id="UP001489004">
    <property type="component" value="Unassembled WGS sequence"/>
</dbReference>
<comment type="subcellular location">
    <subcellularLocation>
        <location evidence="1 6 7">Cytoplasm</location>
    </subcellularLocation>
</comment>
<evidence type="ECO:0000259" key="8">
    <source>
        <dbReference type="PROSITE" id="PS50102"/>
    </source>
</evidence>
<organism evidence="9 10">
    <name type="scientific">[Myrmecia] bisecta</name>
    <dbReference type="NCBI Taxonomy" id="41462"/>
    <lineage>
        <taxon>Eukaryota</taxon>
        <taxon>Viridiplantae</taxon>
        <taxon>Chlorophyta</taxon>
        <taxon>core chlorophytes</taxon>
        <taxon>Trebouxiophyceae</taxon>
        <taxon>Trebouxiales</taxon>
        <taxon>Trebouxiaceae</taxon>
        <taxon>Myrmecia</taxon>
    </lineage>
</organism>
<proteinExistence type="inferred from homology"/>
<dbReference type="GO" id="GO:0001732">
    <property type="term" value="P:formation of cytoplasmic translation initiation complex"/>
    <property type="evidence" value="ECO:0007669"/>
    <property type="project" value="UniProtKB-UniRule"/>
</dbReference>
<keyword evidence="5 6" id="KW-0648">Protein biosynthesis</keyword>
<evidence type="ECO:0000256" key="4">
    <source>
        <dbReference type="ARBA" id="ARBA00022884"/>
    </source>
</evidence>
<gene>
    <name evidence="9" type="ORF">WJX72_010811</name>
</gene>
<dbReference type="FunFam" id="2.130.10.10:FF:000260">
    <property type="entry name" value="Eukaryotic translation initiation factor 3 subunit B"/>
    <property type="match status" value="1"/>
</dbReference>
<evidence type="ECO:0000313" key="10">
    <source>
        <dbReference type="Proteomes" id="UP001489004"/>
    </source>
</evidence>
<dbReference type="InterPro" id="IPR012677">
    <property type="entry name" value="Nucleotide-bd_a/b_plait_sf"/>
</dbReference>
<dbReference type="HAMAP" id="MF_03001">
    <property type="entry name" value="eIF3b"/>
    <property type="match status" value="1"/>
</dbReference>
<dbReference type="InterPro" id="IPR015943">
    <property type="entry name" value="WD40/YVTN_repeat-like_dom_sf"/>
</dbReference>
<keyword evidence="4 6" id="KW-0694">RNA-binding</keyword>
<dbReference type="InterPro" id="IPR035979">
    <property type="entry name" value="RBD_domain_sf"/>
</dbReference>
<reference evidence="9 10" key="1">
    <citation type="journal article" date="2024" name="Nat. Commun.">
        <title>Phylogenomics reveals the evolutionary origins of lichenization in chlorophyte algae.</title>
        <authorList>
            <person name="Puginier C."/>
            <person name="Libourel C."/>
            <person name="Otte J."/>
            <person name="Skaloud P."/>
            <person name="Haon M."/>
            <person name="Grisel S."/>
            <person name="Petersen M."/>
            <person name="Berrin J.G."/>
            <person name="Delaux P.M."/>
            <person name="Dal Grande F."/>
            <person name="Keller J."/>
        </authorList>
    </citation>
    <scope>NUCLEOTIDE SEQUENCE [LARGE SCALE GENOMIC DNA]</scope>
    <source>
        <strain evidence="9 10">SAG 2043</strain>
    </source>
</reference>
<dbReference type="PIRSF" id="PIRSF036424">
    <property type="entry name" value="eIF3b"/>
    <property type="match status" value="1"/>
</dbReference>
<dbReference type="Gene3D" id="2.130.10.10">
    <property type="entry name" value="YVTN repeat-like/Quinoprotein amine dehydrogenase"/>
    <property type="match status" value="2"/>
</dbReference>
<dbReference type="Pfam" id="PF00076">
    <property type="entry name" value="RRM_1"/>
    <property type="match status" value="1"/>
</dbReference>
<dbReference type="SUPFAM" id="SSF82171">
    <property type="entry name" value="DPP6 N-terminal domain-like"/>
    <property type="match status" value="1"/>
</dbReference>
<dbReference type="PROSITE" id="PS50102">
    <property type="entry name" value="RRM"/>
    <property type="match status" value="1"/>
</dbReference>
<dbReference type="SUPFAM" id="SSF54928">
    <property type="entry name" value="RNA-binding domain, RBD"/>
    <property type="match status" value="1"/>
</dbReference>
<feature type="domain" description="RRM" evidence="8">
    <location>
        <begin position="30"/>
        <end position="117"/>
    </location>
</feature>
<dbReference type="PANTHER" id="PTHR14068:SF0">
    <property type="entry name" value="EUKARYOTIC TRANSLATION INITIATION FACTOR 3 SUBUNIT B"/>
    <property type="match status" value="1"/>
</dbReference>
<dbReference type="Gene3D" id="3.30.70.330">
    <property type="match status" value="1"/>
</dbReference>
<sequence>MLPEDDDMGIESEDDEIAEEEIQTESGFGSVIVVDNLPCVSPEKYEKLLGVVTRLFSRVGTIREGGLWMPTDPETKDSLGFAFIEFLTPAEAHAAREQTNGYKLDKSHTFVVNMFDDFEKYLKVTDEYQPPAPKEYVPTDNLLEWMMDRRGRDQFVVRYGDETEVHWHDAARRQPEEVYKRTFWTESFVQWSPRGTYLATVHRQGVAVWGGPKFVRLMRFSHPGCVLIDFSPCEKYLISYSSQEPNNPREKASLTLNIFDIRNGKKLRNFTGGTEDFAVGAAAGPGGSLKWPVFKWAGGCDDKYFARLGKNAISVYETPDMGLLDKKSLKLDGVHDFAWSPAEPILCAYQTEQSGGNLPARISLVRMPDRQELRQKNLFSVSDVKMFWHPQGDYLAVRVERYTKTRKSTYSAFELFSLKERDIPMEILELPDKSEKIIDFQWEPRGNRFAILHGDGPRPTFSLYCMKDLKTTARGVQLIGTLPNKQANCMSWSPQGKFLILGGLKALNGQLEFFNADDFETLNAAEHFMCTDIDWDPTGRYVATSVTSIHQMENGYNIWLFNGELLYRTPKERFYQYLWRPRQPTLLTPEQERDILKNLKQRTKRFEEEDEALALESDAGLVAMRKKLMKDWEDWLESKREWIEQNEATRRAILGDRLQEGEFTVEQVEVEDKLGTTEELIAA</sequence>
<dbReference type="GO" id="GO:0033290">
    <property type="term" value="C:eukaryotic 48S preinitiation complex"/>
    <property type="evidence" value="ECO:0007669"/>
    <property type="project" value="UniProtKB-UniRule"/>
</dbReference>
<dbReference type="InterPro" id="IPR034363">
    <property type="entry name" value="eIF3B_RRM"/>
</dbReference>
<protein>
    <recommendedName>
        <fullName evidence="6 7">Eukaryotic translation initiation factor 3 subunit B</fullName>
        <shortName evidence="6 7">eIF3b</shortName>
    </recommendedName>
    <alternativeName>
        <fullName evidence="6">eIF-3-eta</fullName>
    </alternativeName>
    <alternativeName>
        <fullName evidence="6">eIF3 p110</fullName>
    </alternativeName>
</protein>
<dbReference type="InterPro" id="IPR000504">
    <property type="entry name" value="RRM_dom"/>
</dbReference>
<comment type="function">
    <text evidence="7">Component of the eukaryotic translation initiation factor 3 (eIF-3) complex, which is involved in protein synthesis and, together with other initiation factors, stimulates binding of mRNA and methionyl-tRNAi to the 40S ribosome.</text>
</comment>
<dbReference type="EMBL" id="JALJOR010000002">
    <property type="protein sequence ID" value="KAK9824494.1"/>
    <property type="molecule type" value="Genomic_DNA"/>
</dbReference>
<evidence type="ECO:0000256" key="2">
    <source>
        <dbReference type="ARBA" id="ARBA00022490"/>
    </source>
</evidence>
<comment type="function">
    <text evidence="6">RNA-binding component of the eukaryotic translation initiation factor 3 (eIF-3) complex, which is involved in protein synthesis of a specialized repertoire of mRNAs and, together with other initiation factors, stimulates binding of mRNA and methionyl-tRNAi to the 40S ribosome. The eIF-3 complex specifically targets and initiates translation of a subset of mRNAs involved in cell proliferation.</text>
</comment>
<dbReference type="GO" id="GO:0005852">
    <property type="term" value="C:eukaryotic translation initiation factor 3 complex"/>
    <property type="evidence" value="ECO:0007669"/>
    <property type="project" value="UniProtKB-UniRule"/>
</dbReference>
<dbReference type="InterPro" id="IPR013979">
    <property type="entry name" value="TIF_beta_prop-like"/>
</dbReference>
<dbReference type="AlphaFoldDB" id="A0AAW1QSP4"/>